<protein>
    <submittedName>
        <fullName evidence="2">SDR family NAD(P)-dependent oxidoreductase</fullName>
    </submittedName>
</protein>
<dbReference type="AlphaFoldDB" id="A0A7Y0BQ23"/>
<dbReference type="Proteomes" id="UP000583556">
    <property type="component" value="Unassembled WGS sequence"/>
</dbReference>
<dbReference type="RefSeq" id="WP_169493728.1">
    <property type="nucleotide sequence ID" value="NZ_JABBGM010000005.1"/>
</dbReference>
<dbReference type="InterPro" id="IPR036291">
    <property type="entry name" value="NAD(P)-bd_dom_sf"/>
</dbReference>
<keyword evidence="1" id="KW-0520">NAD</keyword>
<gene>
    <name evidence="2" type="ORF">HHL27_12280</name>
</gene>
<name>A0A7Y0BQ23_9SPHN</name>
<dbReference type="SUPFAM" id="SSF51735">
    <property type="entry name" value="NAD(P)-binding Rossmann-fold domains"/>
    <property type="match status" value="1"/>
</dbReference>
<evidence type="ECO:0000313" key="2">
    <source>
        <dbReference type="EMBL" id="NML94442.1"/>
    </source>
</evidence>
<reference evidence="2 3" key="1">
    <citation type="submission" date="2020-04" db="EMBL/GenBank/DDBJ databases">
        <title>Novosphingobium sp. TW-4 isolated from soil.</title>
        <authorList>
            <person name="Dahal R.H."/>
            <person name="Chaudhary D.K."/>
        </authorList>
    </citation>
    <scope>NUCLEOTIDE SEQUENCE [LARGE SCALE GENOMIC DNA]</scope>
    <source>
        <strain evidence="2 3">TW-4</strain>
    </source>
</reference>
<accession>A0A7Y0BQ23</accession>
<evidence type="ECO:0000313" key="3">
    <source>
        <dbReference type="Proteomes" id="UP000583556"/>
    </source>
</evidence>
<keyword evidence="3" id="KW-1185">Reference proteome</keyword>
<evidence type="ECO:0000256" key="1">
    <source>
        <dbReference type="ARBA" id="ARBA00023027"/>
    </source>
</evidence>
<dbReference type="PANTHER" id="PTHR43574">
    <property type="entry name" value="EPIMERASE-RELATED"/>
    <property type="match status" value="1"/>
</dbReference>
<dbReference type="EMBL" id="JABBGM010000005">
    <property type="protein sequence ID" value="NML94442.1"/>
    <property type="molecule type" value="Genomic_DNA"/>
</dbReference>
<comment type="caution">
    <text evidence="2">The sequence shown here is derived from an EMBL/GenBank/DDBJ whole genome shotgun (WGS) entry which is preliminary data.</text>
</comment>
<dbReference type="Gene3D" id="3.40.50.720">
    <property type="entry name" value="NAD(P)-binding Rossmann-like Domain"/>
    <property type="match status" value="1"/>
</dbReference>
<organism evidence="2 3">
    <name type="scientific">Novosphingobium olei</name>
    <dbReference type="NCBI Taxonomy" id="2728851"/>
    <lineage>
        <taxon>Bacteria</taxon>
        <taxon>Pseudomonadati</taxon>
        <taxon>Pseudomonadota</taxon>
        <taxon>Alphaproteobacteria</taxon>
        <taxon>Sphingomonadales</taxon>
        <taxon>Sphingomonadaceae</taxon>
        <taxon>Novosphingobium</taxon>
    </lineage>
</organism>
<sequence>MQNMLIFGMGYTAGRLARRLRDLGWMVRGTGRGGDLAFADRDAVLAALAKASHVLSSVPPDRAGADPVLEGYGSALRDWPGRWIGYLSSTGVYGDAGGAWVDEATPIGGGRRSARAEADRAWQELGERVRVFRLPGIYGPGRSALDRVAEGRAHRIALPDQVFSRVHVDDIVSGVVAALSGPPGVYNLADDAPSSQNAVIEEAARILGQTPPPMQTLEEAQLSPMALAFYAENRRVANGKAKRLLGWAPAYPDYCAGLRALSATTSPAPTSTEPAAASTDHS</sequence>
<proteinExistence type="predicted"/>